<evidence type="ECO:0000313" key="1">
    <source>
        <dbReference type="EMBL" id="AYM77264.1"/>
    </source>
</evidence>
<protein>
    <submittedName>
        <fullName evidence="1">Uncharacterized protein</fullName>
    </submittedName>
</protein>
<dbReference type="AlphaFoldDB" id="A0A3G2EB80"/>
<name>A0A3G2EB80_9BURK</name>
<sequence>MAFFSRDYEVFLLLAAPNAIPLWDAAQWTPFAASLDGLMAQAGARGKAAVRSHQYNPKGKPIPFGRLGWDAKSHAKWTHTPATTQARFMSLEAWAPTWTVCEKDDQAPDVFLALANESLLGLAGKPLQFSQRLVCAIATDMGPEAAATLRQALAQLAARQDAVVFAHTRRQWGRASSYGGFTGAIQDMLIGGLFRQDDPHARPFDDTAFQDVWSKLDIHHA</sequence>
<dbReference type="EMBL" id="CP033019">
    <property type="protein sequence ID" value="AYM77264.1"/>
    <property type="molecule type" value="Genomic_DNA"/>
</dbReference>
<reference evidence="1 2" key="1">
    <citation type="submission" date="2018-10" db="EMBL/GenBank/DDBJ databases">
        <title>Effects of UV and annual dynamics of microbial communities in freshwater RAS systems.</title>
        <authorList>
            <person name="Bekkelund A.K."/>
            <person name="Hansen B.R."/>
            <person name="Stokken H."/>
            <person name="Eriksen B.F."/>
            <person name="Kashulin N.A."/>
        </authorList>
    </citation>
    <scope>NUCLEOTIDE SEQUENCE [LARGE SCALE GENOMIC DNA]</scope>
    <source>
        <strain evidence="1 2">BHSEK</strain>
    </source>
</reference>
<evidence type="ECO:0000313" key="2">
    <source>
        <dbReference type="Proteomes" id="UP000279594"/>
    </source>
</evidence>
<dbReference type="Proteomes" id="UP000279594">
    <property type="component" value="Chromosome"/>
</dbReference>
<accession>A0A3G2EB80</accession>
<gene>
    <name evidence="1" type="ORF">D9M09_16765</name>
</gene>
<dbReference type="RefSeq" id="WP_083293719.1">
    <property type="nucleotide sequence ID" value="NZ_CP033019.1"/>
</dbReference>
<keyword evidence="2" id="KW-1185">Reference proteome</keyword>
<proteinExistence type="predicted"/>
<organism evidence="1 2">
    <name type="scientific">Janthinobacterium agaricidamnosum</name>
    <dbReference type="NCBI Taxonomy" id="55508"/>
    <lineage>
        <taxon>Bacteria</taxon>
        <taxon>Pseudomonadati</taxon>
        <taxon>Pseudomonadota</taxon>
        <taxon>Betaproteobacteria</taxon>
        <taxon>Burkholderiales</taxon>
        <taxon>Oxalobacteraceae</taxon>
        <taxon>Janthinobacterium</taxon>
    </lineage>
</organism>